<dbReference type="AlphaFoldDB" id="A0A3E0HEM9"/>
<dbReference type="OrthoDB" id="3261135at2"/>
<name>A0A3E0HEM9_9PSEU</name>
<evidence type="ECO:0000313" key="2">
    <source>
        <dbReference type="Proteomes" id="UP000256269"/>
    </source>
</evidence>
<organism evidence="1 2">
    <name type="scientific">Kutzneria buriramensis</name>
    <dbReference type="NCBI Taxonomy" id="1045776"/>
    <lineage>
        <taxon>Bacteria</taxon>
        <taxon>Bacillati</taxon>
        <taxon>Actinomycetota</taxon>
        <taxon>Actinomycetes</taxon>
        <taxon>Pseudonocardiales</taxon>
        <taxon>Pseudonocardiaceae</taxon>
        <taxon>Kutzneria</taxon>
    </lineage>
</organism>
<dbReference type="Proteomes" id="UP000256269">
    <property type="component" value="Unassembled WGS sequence"/>
</dbReference>
<dbReference type="EMBL" id="QUNO01000010">
    <property type="protein sequence ID" value="REH42861.1"/>
    <property type="molecule type" value="Genomic_DNA"/>
</dbReference>
<protein>
    <submittedName>
        <fullName evidence="1">Uncharacterized protein</fullName>
    </submittedName>
</protein>
<dbReference type="RefSeq" id="WP_116177645.1">
    <property type="nucleotide sequence ID" value="NZ_CP144375.1"/>
</dbReference>
<comment type="caution">
    <text evidence="1">The sequence shown here is derived from an EMBL/GenBank/DDBJ whole genome shotgun (WGS) entry which is preliminary data.</text>
</comment>
<accession>A0A3E0HEM9</accession>
<gene>
    <name evidence="1" type="ORF">BCF44_110362</name>
</gene>
<reference evidence="1 2" key="1">
    <citation type="submission" date="2018-08" db="EMBL/GenBank/DDBJ databases">
        <title>Genomic Encyclopedia of Archaeal and Bacterial Type Strains, Phase II (KMG-II): from individual species to whole genera.</title>
        <authorList>
            <person name="Goeker M."/>
        </authorList>
    </citation>
    <scope>NUCLEOTIDE SEQUENCE [LARGE SCALE GENOMIC DNA]</scope>
    <source>
        <strain evidence="1 2">DSM 45791</strain>
    </source>
</reference>
<proteinExistence type="predicted"/>
<evidence type="ECO:0000313" key="1">
    <source>
        <dbReference type="EMBL" id="REH42861.1"/>
    </source>
</evidence>
<sequence length="59" mass="6592">MTEPCAVCGAERANSPSDYFCSDQCQRDWHARQVVPLVSDVGTWLPSQQARPAQNWRAA</sequence>
<keyword evidence="2" id="KW-1185">Reference proteome</keyword>